<feature type="transmembrane region" description="Helical" evidence="1">
    <location>
        <begin position="68"/>
        <end position="94"/>
    </location>
</feature>
<keyword evidence="1" id="KW-0812">Transmembrane</keyword>
<feature type="transmembrane region" description="Helical" evidence="1">
    <location>
        <begin position="12"/>
        <end position="33"/>
    </location>
</feature>
<accession>A0A0A1MC12</accession>
<reference evidence="2 3" key="1">
    <citation type="submission" date="2014-11" db="EMBL/GenBank/DDBJ databases">
        <authorList>
            <person name="Urmite Genomes Urmite Genomes"/>
        </authorList>
    </citation>
    <scope>NUCLEOTIDE SEQUENCE [LARGE SCALE GENOMIC DNA]</scope>
    <source>
        <strain evidence="2 3">Oc5</strain>
    </source>
</reference>
<name>A0A0A1MC12_9BACI</name>
<dbReference type="STRING" id="545501.BN997_02767"/>
<protein>
    <recommendedName>
        <fullName evidence="4">DUF4064 domain-containing protein</fullName>
    </recommendedName>
</protein>
<evidence type="ECO:0000313" key="3">
    <source>
        <dbReference type="Proteomes" id="UP000040453"/>
    </source>
</evidence>
<dbReference type="Proteomes" id="UP000040453">
    <property type="component" value="Unassembled WGS sequence"/>
</dbReference>
<dbReference type="OrthoDB" id="2721965at2"/>
<keyword evidence="3" id="KW-1185">Reference proteome</keyword>
<evidence type="ECO:0000313" key="2">
    <source>
        <dbReference type="EMBL" id="CEI82880.1"/>
    </source>
</evidence>
<evidence type="ECO:0000256" key="1">
    <source>
        <dbReference type="SAM" id="Phobius"/>
    </source>
</evidence>
<organism evidence="2 3">
    <name type="scientific">Oceanobacillus oncorhynchi</name>
    <dbReference type="NCBI Taxonomy" id="545501"/>
    <lineage>
        <taxon>Bacteria</taxon>
        <taxon>Bacillati</taxon>
        <taxon>Bacillota</taxon>
        <taxon>Bacilli</taxon>
        <taxon>Bacillales</taxon>
        <taxon>Bacillaceae</taxon>
        <taxon>Oceanobacillus</taxon>
    </lineage>
</organism>
<evidence type="ECO:0008006" key="4">
    <source>
        <dbReference type="Google" id="ProtNLM"/>
    </source>
</evidence>
<keyword evidence="1" id="KW-0472">Membrane</keyword>
<keyword evidence="1" id="KW-1133">Transmembrane helix</keyword>
<sequence length="151" mass="16183">MRTGEVKYNVSIVFIIIAILSYALLAMNSYSMLGNIESDGEFREYIEENLQAAGDDLGGITLEEQIEIFSSIITFVIIISIIYALLGIVAAVFLTKKIRVKLTGILLIVLGGLSVLLTLVLGIIGILGSIGYLIAGIVTVVKHRKAGNVIG</sequence>
<proteinExistence type="predicted"/>
<dbReference type="RefSeq" id="WP_042532940.1">
    <property type="nucleotide sequence ID" value="NZ_CDGG01000001.1"/>
</dbReference>
<dbReference type="AlphaFoldDB" id="A0A0A1MC12"/>
<gene>
    <name evidence="2" type="ORF">BN997_02767</name>
</gene>
<dbReference type="EMBL" id="CDGG01000001">
    <property type="protein sequence ID" value="CEI82880.1"/>
    <property type="molecule type" value="Genomic_DNA"/>
</dbReference>
<feature type="transmembrane region" description="Helical" evidence="1">
    <location>
        <begin position="106"/>
        <end position="135"/>
    </location>
</feature>